<dbReference type="PANTHER" id="PTHR42718:SF9">
    <property type="entry name" value="MAJOR FACILITATOR SUPERFAMILY MULTIDRUG TRANSPORTER MFSC"/>
    <property type="match status" value="1"/>
</dbReference>
<comment type="caution">
    <text evidence="8">The sequence shown here is derived from an EMBL/GenBank/DDBJ whole genome shotgun (WGS) entry which is preliminary data.</text>
</comment>
<dbReference type="Pfam" id="PF07690">
    <property type="entry name" value="MFS_1"/>
    <property type="match status" value="1"/>
</dbReference>
<accession>A0ABW8NRP7</accession>
<protein>
    <submittedName>
        <fullName evidence="8">MFS transporter</fullName>
    </submittedName>
</protein>
<keyword evidence="9" id="KW-1185">Reference proteome</keyword>
<keyword evidence="4 6" id="KW-1133">Transmembrane helix</keyword>
<proteinExistence type="predicted"/>
<organism evidence="8 9">
    <name type="scientific">Pseudomonas urmiensis</name>
    <dbReference type="NCBI Taxonomy" id="2745493"/>
    <lineage>
        <taxon>Bacteria</taxon>
        <taxon>Pseudomonadati</taxon>
        <taxon>Pseudomonadota</taxon>
        <taxon>Gammaproteobacteria</taxon>
        <taxon>Pseudomonadales</taxon>
        <taxon>Pseudomonadaceae</taxon>
        <taxon>Pseudomonas</taxon>
    </lineage>
</organism>
<feature type="domain" description="Major facilitator superfamily (MFS) profile" evidence="7">
    <location>
        <begin position="9"/>
        <end position="445"/>
    </location>
</feature>
<feature type="transmembrane region" description="Helical" evidence="6">
    <location>
        <begin position="258"/>
        <end position="279"/>
    </location>
</feature>
<dbReference type="Proteomes" id="UP001621534">
    <property type="component" value="Unassembled WGS sequence"/>
</dbReference>
<feature type="transmembrane region" description="Helical" evidence="6">
    <location>
        <begin position="48"/>
        <end position="67"/>
    </location>
</feature>
<dbReference type="PROSITE" id="PS50850">
    <property type="entry name" value="MFS"/>
    <property type="match status" value="1"/>
</dbReference>
<feature type="transmembrane region" description="Helical" evidence="6">
    <location>
        <begin position="104"/>
        <end position="125"/>
    </location>
</feature>
<keyword evidence="3 6" id="KW-0812">Transmembrane</keyword>
<evidence type="ECO:0000313" key="8">
    <source>
        <dbReference type="EMBL" id="MFK5732234.1"/>
    </source>
</evidence>
<dbReference type="PANTHER" id="PTHR42718">
    <property type="entry name" value="MAJOR FACILITATOR SUPERFAMILY MULTIDRUG TRANSPORTER MFSC"/>
    <property type="match status" value="1"/>
</dbReference>
<name>A0ABW8NRP7_9PSED</name>
<dbReference type="InterPro" id="IPR020846">
    <property type="entry name" value="MFS_dom"/>
</dbReference>
<dbReference type="InterPro" id="IPR036259">
    <property type="entry name" value="MFS_trans_sf"/>
</dbReference>
<feature type="transmembrane region" description="Helical" evidence="6">
    <location>
        <begin position="386"/>
        <end position="406"/>
    </location>
</feature>
<dbReference type="SUPFAM" id="SSF103473">
    <property type="entry name" value="MFS general substrate transporter"/>
    <property type="match status" value="1"/>
</dbReference>
<feature type="transmembrane region" description="Helical" evidence="6">
    <location>
        <begin position="323"/>
        <end position="341"/>
    </location>
</feature>
<evidence type="ECO:0000313" key="9">
    <source>
        <dbReference type="Proteomes" id="UP001621534"/>
    </source>
</evidence>
<keyword evidence="2" id="KW-0813">Transport</keyword>
<dbReference type="InterPro" id="IPR011701">
    <property type="entry name" value="MFS"/>
</dbReference>
<dbReference type="CDD" id="cd17321">
    <property type="entry name" value="MFS_MMR_MDR_like"/>
    <property type="match status" value="1"/>
</dbReference>
<evidence type="ECO:0000256" key="2">
    <source>
        <dbReference type="ARBA" id="ARBA00022448"/>
    </source>
</evidence>
<dbReference type="EMBL" id="JAHWXS010000001">
    <property type="protein sequence ID" value="MFK5732234.1"/>
    <property type="molecule type" value="Genomic_DNA"/>
</dbReference>
<feature type="transmembrane region" description="Helical" evidence="6">
    <location>
        <begin position="220"/>
        <end position="237"/>
    </location>
</feature>
<evidence type="ECO:0000256" key="1">
    <source>
        <dbReference type="ARBA" id="ARBA00004141"/>
    </source>
</evidence>
<feature type="transmembrane region" description="Helical" evidence="6">
    <location>
        <begin position="418"/>
        <end position="436"/>
    </location>
</feature>
<sequence length="445" mass="47263">MRSDHQIPTLIACSLAYGLVLMDPGFISVALGAIQRDLVLSGTDLRHIVSMYNVALASCLILAGSLCDHIGSKRALLVGVALYAGGSAMFSLSEDLSLLLLARAGQGVGASLLIPGSLSLLNDIFQSPREKMKAIGWWGGFGSIAMALSPLCAGLLLSHVDWATLFYLNVVLSVIILILLAPLPMARRRRDVAPFDAVTHCLCVTFTGGLVVLLTDRGSPSYWLCALVLTALLMIVIRESRGSIKVFHRPLVFKPSLLACYFAGTVINFSFYGVLFYFSLSLARDSSVTPISTALALLPGTGVLVVGYMLTGRYASPSRFSHFLGAGGLITIFGLMIFTLFNLGSGLVFLMAGLSLVSFGLALITPIVTGIVLAQATSEVVGVANGVFNTCRQFGVCFGIATFFTAHDAEDGLGLNPLLWLTIFLVVVAVGVMSWVSSLTREHTV</sequence>
<comment type="subcellular location">
    <subcellularLocation>
        <location evidence="1">Membrane</location>
        <topology evidence="1">Multi-pass membrane protein</topology>
    </subcellularLocation>
</comment>
<feature type="transmembrane region" description="Helical" evidence="6">
    <location>
        <begin position="164"/>
        <end position="183"/>
    </location>
</feature>
<feature type="transmembrane region" description="Helical" evidence="6">
    <location>
        <begin position="137"/>
        <end position="158"/>
    </location>
</feature>
<reference evidence="8 9" key="1">
    <citation type="journal article" date="2012" name="Plant Soil">
        <title>Screening of plant growth-promoting traits in arsenic-resistant bacteria isolated from the rhizosphere of soybean plants from Argentinean agricultural soil.</title>
        <authorList>
            <person name="Wevar Oller A.L."/>
            <person name="Talano M.A."/>
            <person name="Agostini E."/>
        </authorList>
    </citation>
    <scope>NUCLEOTIDE SEQUENCE [LARGE SCALE GENOMIC DNA]</scope>
    <source>
        <strain evidence="8 9">AW4</strain>
    </source>
</reference>
<dbReference type="Gene3D" id="1.20.1250.20">
    <property type="entry name" value="MFS general substrate transporter like domains"/>
    <property type="match status" value="1"/>
</dbReference>
<keyword evidence="5 6" id="KW-0472">Membrane</keyword>
<feature type="transmembrane region" description="Helical" evidence="6">
    <location>
        <begin position="195"/>
        <end position="214"/>
    </location>
</feature>
<evidence type="ECO:0000259" key="7">
    <source>
        <dbReference type="PROSITE" id="PS50850"/>
    </source>
</evidence>
<gene>
    <name evidence="8" type="ORF">KW869_01775</name>
</gene>
<evidence type="ECO:0000256" key="5">
    <source>
        <dbReference type="ARBA" id="ARBA00023136"/>
    </source>
</evidence>
<evidence type="ECO:0000256" key="3">
    <source>
        <dbReference type="ARBA" id="ARBA00022692"/>
    </source>
</evidence>
<feature type="transmembrane region" description="Helical" evidence="6">
    <location>
        <begin position="74"/>
        <end position="92"/>
    </location>
</feature>
<dbReference type="RefSeq" id="WP_201193136.1">
    <property type="nucleotide sequence ID" value="NZ_JAHWXS010000001.1"/>
</dbReference>
<evidence type="ECO:0000256" key="4">
    <source>
        <dbReference type="ARBA" id="ARBA00022989"/>
    </source>
</evidence>
<feature type="transmembrane region" description="Helical" evidence="6">
    <location>
        <begin position="291"/>
        <end position="311"/>
    </location>
</feature>
<evidence type="ECO:0000256" key="6">
    <source>
        <dbReference type="SAM" id="Phobius"/>
    </source>
</evidence>
<feature type="transmembrane region" description="Helical" evidence="6">
    <location>
        <begin position="347"/>
        <end position="374"/>
    </location>
</feature>